<feature type="chain" id="PRO_5045424989" evidence="5">
    <location>
        <begin position="29"/>
        <end position="313"/>
    </location>
</feature>
<dbReference type="InterPro" id="IPR019734">
    <property type="entry name" value="TPR_rpt"/>
</dbReference>
<keyword evidence="7" id="KW-1185">Reference proteome</keyword>
<evidence type="ECO:0000256" key="5">
    <source>
        <dbReference type="SAM" id="SignalP"/>
    </source>
</evidence>
<dbReference type="EMBL" id="PJAI02000011">
    <property type="protein sequence ID" value="TYK65402.1"/>
    <property type="molecule type" value="Genomic_DNA"/>
</dbReference>
<comment type="caution">
    <text evidence="6">The sequence shown here is derived from an EMBL/GenBank/DDBJ whole genome shotgun (WGS) entry which is preliminary data.</text>
</comment>
<reference evidence="6 7" key="1">
    <citation type="submission" date="2019-08" db="EMBL/GenBank/DDBJ databases">
        <title>Microbe sample from Colwellia echini.</title>
        <authorList>
            <person name="Christiansen L."/>
            <person name="Pathiraja D."/>
            <person name="Schultz-Johansen M."/>
            <person name="Choi I.-G."/>
            <person name="Stougaard P."/>
        </authorList>
    </citation>
    <scope>NUCLEOTIDE SEQUENCE [LARGE SCALE GENOMIC DNA]</scope>
    <source>
        <strain evidence="6 7">A3</strain>
    </source>
</reference>
<dbReference type="InterPro" id="IPR011990">
    <property type="entry name" value="TPR-like_helical_dom_sf"/>
</dbReference>
<evidence type="ECO:0000256" key="2">
    <source>
        <dbReference type="ARBA" id="ARBA00022803"/>
    </source>
</evidence>
<keyword evidence="5" id="KW-0732">Signal</keyword>
<dbReference type="SMART" id="SM00028">
    <property type="entry name" value="TPR"/>
    <property type="match status" value="3"/>
</dbReference>
<feature type="compositionally biased region" description="Low complexity" evidence="4">
    <location>
        <begin position="37"/>
        <end position="56"/>
    </location>
</feature>
<evidence type="ECO:0000256" key="1">
    <source>
        <dbReference type="ARBA" id="ARBA00022737"/>
    </source>
</evidence>
<dbReference type="PROSITE" id="PS51257">
    <property type="entry name" value="PROKAR_LIPOPROTEIN"/>
    <property type="match status" value="1"/>
</dbReference>
<evidence type="ECO:0000256" key="4">
    <source>
        <dbReference type="SAM" id="MobiDB-lite"/>
    </source>
</evidence>
<feature type="signal peptide" evidence="5">
    <location>
        <begin position="1"/>
        <end position="28"/>
    </location>
</feature>
<feature type="region of interest" description="Disordered" evidence="4">
    <location>
        <begin position="29"/>
        <end position="56"/>
    </location>
</feature>
<evidence type="ECO:0000313" key="6">
    <source>
        <dbReference type="EMBL" id="TYK65402.1"/>
    </source>
</evidence>
<dbReference type="PANTHER" id="PTHR44943">
    <property type="entry name" value="CELLULOSE SYNTHASE OPERON PROTEIN C"/>
    <property type="match status" value="1"/>
</dbReference>
<name>A0ABY3MW13_9GAMM</name>
<protein>
    <submittedName>
        <fullName evidence="6">Tetratricopeptide repeat protein</fullName>
    </submittedName>
</protein>
<keyword evidence="2 3" id="KW-0802">TPR repeat</keyword>
<evidence type="ECO:0000313" key="7">
    <source>
        <dbReference type="Proteomes" id="UP000815846"/>
    </source>
</evidence>
<dbReference type="PANTHER" id="PTHR44943:SF8">
    <property type="entry name" value="TPR REPEAT-CONTAINING PROTEIN MJ0263"/>
    <property type="match status" value="1"/>
</dbReference>
<keyword evidence="1" id="KW-0677">Repeat</keyword>
<gene>
    <name evidence="6" type="ORF">CWS31_011100</name>
</gene>
<dbReference type="Proteomes" id="UP000815846">
    <property type="component" value="Unassembled WGS sequence"/>
</dbReference>
<feature type="repeat" description="TPR" evidence="3">
    <location>
        <begin position="174"/>
        <end position="207"/>
    </location>
</feature>
<accession>A0ABY3MW13</accession>
<dbReference type="SUPFAM" id="SSF48452">
    <property type="entry name" value="TPR-like"/>
    <property type="match status" value="1"/>
</dbReference>
<organism evidence="6 7">
    <name type="scientific">Colwellia echini</name>
    <dbReference type="NCBI Taxonomy" id="1982103"/>
    <lineage>
        <taxon>Bacteria</taxon>
        <taxon>Pseudomonadati</taxon>
        <taxon>Pseudomonadota</taxon>
        <taxon>Gammaproteobacteria</taxon>
        <taxon>Alteromonadales</taxon>
        <taxon>Colwelliaceae</taxon>
        <taxon>Colwellia</taxon>
    </lineage>
</organism>
<dbReference type="Pfam" id="PF13181">
    <property type="entry name" value="TPR_8"/>
    <property type="match status" value="2"/>
</dbReference>
<dbReference type="Gene3D" id="1.25.40.10">
    <property type="entry name" value="Tetratricopeptide repeat domain"/>
    <property type="match status" value="1"/>
</dbReference>
<dbReference type="PROSITE" id="PS50005">
    <property type="entry name" value="TPR"/>
    <property type="match status" value="1"/>
</dbReference>
<dbReference type="InterPro" id="IPR051685">
    <property type="entry name" value="Ycf3/AcsC/BcsC/TPR_MFPF"/>
</dbReference>
<sequence>MLFKQFTKAAILAIILSLWLSGCSSKPAVESTDDIENSNSTANATTNAAKNNTTDDADTLQTDAVKVGQDPVEVGKAAKVKVKHIPAINLYEEQQAKTPVIVPDKVLEDYQQAIALMKVKKWQQADALLDQVILAQPNLSGSYVNKALIAQQQGELVEAQALLDKAISINNLNLYAHHLQGQIYRLQGQFNKAEQSYLAALAIWPDFNDAQVSMAILLELYRGRLIDAHGYYTSYLTLNSDDEEVKRWQAGLEIKITRAGLEIPVVEDAATEDVMTESVIDIETDSVDDQLDESATVTVNEPGNINTEAENNE</sequence>
<proteinExistence type="predicted"/>
<evidence type="ECO:0000256" key="3">
    <source>
        <dbReference type="PROSITE-ProRule" id="PRU00339"/>
    </source>
</evidence>
<dbReference type="RefSeq" id="WP_101345323.1">
    <property type="nucleotide sequence ID" value="NZ_PJAI02000011.1"/>
</dbReference>